<dbReference type="InterPro" id="IPR011047">
    <property type="entry name" value="Quinoprotein_ADH-like_sf"/>
</dbReference>
<protein>
    <submittedName>
        <fullName evidence="2">Uncharacterized protein</fullName>
    </submittedName>
</protein>
<comment type="caution">
    <text evidence="2">The sequence shown here is derived from an EMBL/GenBank/DDBJ whole genome shotgun (WGS) entry which is preliminary data.</text>
</comment>
<accession>A0A1S1YVD5</accession>
<gene>
    <name evidence="2" type="ORF">NH26_00770</name>
</gene>
<evidence type="ECO:0000313" key="2">
    <source>
        <dbReference type="EMBL" id="OHX64982.1"/>
    </source>
</evidence>
<organism evidence="2 3">
    <name type="scientific">Flammeovirga pacifica</name>
    <dbReference type="NCBI Taxonomy" id="915059"/>
    <lineage>
        <taxon>Bacteria</taxon>
        <taxon>Pseudomonadati</taxon>
        <taxon>Bacteroidota</taxon>
        <taxon>Cytophagia</taxon>
        <taxon>Cytophagales</taxon>
        <taxon>Flammeovirgaceae</taxon>
        <taxon>Flammeovirga</taxon>
    </lineage>
</organism>
<dbReference type="Proteomes" id="UP000179797">
    <property type="component" value="Unassembled WGS sequence"/>
</dbReference>
<evidence type="ECO:0000256" key="1">
    <source>
        <dbReference type="SAM" id="SignalP"/>
    </source>
</evidence>
<sequence length="825" mass="92044">MKTILKNGLLTLLLLIGFSCQHKLQEPVQNSEQGDEPANLRMPFNQKVFFLNSANGKSTIYQVDYDFQGLMGDANLTLVTDDLPAGGHMCVSPDNRYITVVISKLGKIFLVDLENGNAIRELNLFHFDSEGIDISTHSENKFSGAITQVDVDQKGYLFLAGKAGFYKVVADNGPGGPKDPSKVNGGWNIWEDTDPTLKGTSYEGQTWVHAVKFKFSGDNYVETTDDGEDYFDDATPFNPKKVKFRGGDILFTQNSSETDGFEQQRLISFTQWKGNMAVALDLQWTWGTNPSVSFSAGKVFGFHKRDYERVTGAALTGDNMVFTSHHKQTNLNLWTLTGELLASPDMILPDGSLLKHNWGDMASTQAFDVNTENDNQLSNKEIDGAYFSEWYRGDFENHQYAEIKLYRPGMGADKYDVLDLSEDNHNVSRESRRNSANADIADYNKNGNKFVSLGGNDGYALMKLPQPVLVTSKTTLQLVETSWNKAQEYDNIDDAYKAYPEKATVSVLEGNTDRYLNDGILEGSWTEVGLASIANNEFNLSDLEGKTIQWIKIQDTNSNTPDGYDINFVSVYEDDFVTCGETLSSESFTTSYDANTNEIVFAWDFDVNDLNISSSGGIQIWVKNGRQFDGNRDQIGTTIWYDELNNLTSKELRVSLDAFNYSGDDCLQTISFSFHTICERSSEGWVRGNVFPLTSDKNLEGIDYCSMTLDDIKQDVACGLIPGYQEDKNSIKYYWSSLESGKPAASSLDSYNVFQLKNPTENALTFEIIGNNGVVASTIEVPAHTWMLVPSPFDGLYSNFNIKSYLNGEEQSSNRGSIGKLYDCD</sequence>
<keyword evidence="1" id="KW-0732">Signal</keyword>
<reference evidence="2 3" key="1">
    <citation type="journal article" date="2012" name="Int. J. Syst. Evol. Microbiol.">
        <title>Flammeovirga pacifica sp. nov., isolated from deep-sea sediment.</title>
        <authorList>
            <person name="Xu H."/>
            <person name="Fu Y."/>
            <person name="Yang N."/>
            <person name="Ding Z."/>
            <person name="Lai Q."/>
            <person name="Zeng R."/>
        </authorList>
    </citation>
    <scope>NUCLEOTIDE SEQUENCE [LARGE SCALE GENOMIC DNA]</scope>
    <source>
        <strain evidence="3">DSM 24597 / LMG 26175 / WPAGA1</strain>
    </source>
</reference>
<proteinExistence type="predicted"/>
<keyword evidence="3" id="KW-1185">Reference proteome</keyword>
<name>A0A1S1YVD5_FLAPC</name>
<dbReference type="RefSeq" id="WP_044224431.1">
    <property type="nucleotide sequence ID" value="NZ_JRYR02000001.1"/>
</dbReference>
<dbReference type="OrthoDB" id="973606at2"/>
<dbReference type="PROSITE" id="PS51257">
    <property type="entry name" value="PROKAR_LIPOPROTEIN"/>
    <property type="match status" value="1"/>
</dbReference>
<feature type="signal peptide" evidence="1">
    <location>
        <begin position="1"/>
        <end position="24"/>
    </location>
</feature>
<evidence type="ECO:0000313" key="3">
    <source>
        <dbReference type="Proteomes" id="UP000179797"/>
    </source>
</evidence>
<dbReference type="EMBL" id="JRYR02000001">
    <property type="protein sequence ID" value="OHX64982.1"/>
    <property type="molecule type" value="Genomic_DNA"/>
</dbReference>
<feature type="chain" id="PRO_5010305929" evidence="1">
    <location>
        <begin position="25"/>
        <end position="825"/>
    </location>
</feature>
<dbReference type="SUPFAM" id="SSF50998">
    <property type="entry name" value="Quinoprotein alcohol dehydrogenase-like"/>
    <property type="match status" value="1"/>
</dbReference>
<dbReference type="AlphaFoldDB" id="A0A1S1YVD5"/>